<name>A0ABS8VPM0_DATST</name>
<evidence type="ECO:0000313" key="2">
    <source>
        <dbReference type="Proteomes" id="UP000823775"/>
    </source>
</evidence>
<reference evidence="1 2" key="1">
    <citation type="journal article" date="2021" name="BMC Genomics">
        <title>Datura genome reveals duplications of psychoactive alkaloid biosynthetic genes and high mutation rate following tissue culture.</title>
        <authorList>
            <person name="Rajewski A."/>
            <person name="Carter-House D."/>
            <person name="Stajich J."/>
            <person name="Litt A."/>
        </authorList>
    </citation>
    <scope>NUCLEOTIDE SEQUENCE [LARGE SCALE GENOMIC DNA]</scope>
    <source>
        <strain evidence="1">AR-01</strain>
    </source>
</reference>
<evidence type="ECO:0000313" key="1">
    <source>
        <dbReference type="EMBL" id="MCE0482087.1"/>
    </source>
</evidence>
<sequence>MEISSTFFDRRPDTSLTESVRLLPRLVTPFVTTEAKIPFFHPTTDTTSHTDTISPILLSRPHTPQLAFFSIPLTIHQTTHIGPNESSLPSWSTEDLTPTYRTAALLEANSCRNLENRNSHRNLIAFDRCMRWLVVAKLTGFCLRLRVRVSGGVGLITTPSR</sequence>
<keyword evidence="2" id="KW-1185">Reference proteome</keyword>
<accession>A0ABS8VPM0</accession>
<organism evidence="1 2">
    <name type="scientific">Datura stramonium</name>
    <name type="common">Jimsonweed</name>
    <name type="synonym">Common thornapple</name>
    <dbReference type="NCBI Taxonomy" id="4076"/>
    <lineage>
        <taxon>Eukaryota</taxon>
        <taxon>Viridiplantae</taxon>
        <taxon>Streptophyta</taxon>
        <taxon>Embryophyta</taxon>
        <taxon>Tracheophyta</taxon>
        <taxon>Spermatophyta</taxon>
        <taxon>Magnoliopsida</taxon>
        <taxon>eudicotyledons</taxon>
        <taxon>Gunneridae</taxon>
        <taxon>Pentapetalae</taxon>
        <taxon>asterids</taxon>
        <taxon>lamiids</taxon>
        <taxon>Solanales</taxon>
        <taxon>Solanaceae</taxon>
        <taxon>Solanoideae</taxon>
        <taxon>Datureae</taxon>
        <taxon>Datura</taxon>
    </lineage>
</organism>
<dbReference type="EMBL" id="JACEIK010005721">
    <property type="protein sequence ID" value="MCE0482087.1"/>
    <property type="molecule type" value="Genomic_DNA"/>
</dbReference>
<gene>
    <name evidence="1" type="ORF">HAX54_040482</name>
</gene>
<comment type="caution">
    <text evidence="1">The sequence shown here is derived from an EMBL/GenBank/DDBJ whole genome shotgun (WGS) entry which is preliminary data.</text>
</comment>
<proteinExistence type="predicted"/>
<dbReference type="Proteomes" id="UP000823775">
    <property type="component" value="Unassembled WGS sequence"/>
</dbReference>
<protein>
    <submittedName>
        <fullName evidence="1">Uncharacterized protein</fullName>
    </submittedName>
</protein>